<organism evidence="1 2">
    <name type="scientific">Sphagnum troendelagicum</name>
    <dbReference type="NCBI Taxonomy" id="128251"/>
    <lineage>
        <taxon>Eukaryota</taxon>
        <taxon>Viridiplantae</taxon>
        <taxon>Streptophyta</taxon>
        <taxon>Embryophyta</taxon>
        <taxon>Bryophyta</taxon>
        <taxon>Sphagnophytina</taxon>
        <taxon>Sphagnopsida</taxon>
        <taxon>Sphagnales</taxon>
        <taxon>Sphagnaceae</taxon>
        <taxon>Sphagnum</taxon>
    </lineage>
</organism>
<gene>
    <name evidence="1" type="ORF">CSSPTR1EN2_LOCUS8183</name>
</gene>
<sequence length="70" mass="8157">MSLKRKTLSSQPENNEEDHFQTLAVEEALLRTLAPLHLFDVGNLLINWFRLVCLLFPLMSNTTHYRLVCD</sequence>
<accession>A0ABP0TVG5</accession>
<evidence type="ECO:0000313" key="1">
    <source>
        <dbReference type="EMBL" id="CAK9206107.1"/>
    </source>
</evidence>
<dbReference type="Proteomes" id="UP001497512">
    <property type="component" value="Chromosome 15"/>
</dbReference>
<keyword evidence="2" id="KW-1185">Reference proteome</keyword>
<protein>
    <submittedName>
        <fullName evidence="1">Uncharacterized protein</fullName>
    </submittedName>
</protein>
<proteinExistence type="predicted"/>
<evidence type="ECO:0000313" key="2">
    <source>
        <dbReference type="Proteomes" id="UP001497512"/>
    </source>
</evidence>
<reference evidence="1" key="1">
    <citation type="submission" date="2024-02" db="EMBL/GenBank/DDBJ databases">
        <authorList>
            <consortium name="ELIXIR-Norway"/>
            <consortium name="Elixir Norway"/>
        </authorList>
    </citation>
    <scope>NUCLEOTIDE SEQUENCE</scope>
</reference>
<dbReference type="EMBL" id="OZ019907">
    <property type="protein sequence ID" value="CAK9206107.1"/>
    <property type="molecule type" value="Genomic_DNA"/>
</dbReference>
<name>A0ABP0TVG5_9BRYO</name>